<evidence type="ECO:0000313" key="10">
    <source>
        <dbReference type="EMBL" id="MCF6138943.1"/>
    </source>
</evidence>
<dbReference type="SUPFAM" id="SSF56024">
    <property type="entry name" value="Phospholipase D/nuclease"/>
    <property type="match status" value="2"/>
</dbReference>
<keyword evidence="5" id="KW-0677">Repeat</keyword>
<evidence type="ECO:0000256" key="2">
    <source>
        <dbReference type="ARBA" id="ARBA00022475"/>
    </source>
</evidence>
<comment type="caution">
    <text evidence="10">The sequence shown here is derived from an EMBL/GenBank/DDBJ whole genome shotgun (WGS) entry which is preliminary data.</text>
</comment>
<dbReference type="RefSeq" id="WP_236337515.1">
    <property type="nucleotide sequence ID" value="NZ_JAKIJS010000001.1"/>
</dbReference>
<keyword evidence="7" id="KW-0472">Membrane</keyword>
<dbReference type="PROSITE" id="PS50035">
    <property type="entry name" value="PLD"/>
    <property type="match status" value="2"/>
</dbReference>
<feature type="domain" description="PLD phosphodiesterase" evidence="9">
    <location>
        <begin position="141"/>
        <end position="168"/>
    </location>
</feature>
<feature type="domain" description="PLD phosphodiesterase" evidence="9">
    <location>
        <begin position="311"/>
        <end position="338"/>
    </location>
</feature>
<evidence type="ECO:0000256" key="6">
    <source>
        <dbReference type="ARBA" id="ARBA00022989"/>
    </source>
</evidence>
<keyword evidence="2" id="KW-1003">Cell membrane</keyword>
<keyword evidence="11" id="KW-1185">Reference proteome</keyword>
<evidence type="ECO:0000256" key="5">
    <source>
        <dbReference type="ARBA" id="ARBA00022737"/>
    </source>
</evidence>
<accession>A0ABS9H1T4</accession>
<evidence type="ECO:0000256" key="7">
    <source>
        <dbReference type="ARBA" id="ARBA00023136"/>
    </source>
</evidence>
<dbReference type="EC" id="2.7.8.-" evidence="8"/>
<evidence type="ECO:0000256" key="4">
    <source>
        <dbReference type="ARBA" id="ARBA00022692"/>
    </source>
</evidence>
<dbReference type="SMART" id="SM00155">
    <property type="entry name" value="PLDc"/>
    <property type="match status" value="2"/>
</dbReference>
<dbReference type="Gene3D" id="3.30.870.10">
    <property type="entry name" value="Endonuclease Chain A"/>
    <property type="match status" value="2"/>
</dbReference>
<dbReference type="InterPro" id="IPR025202">
    <property type="entry name" value="PLD-like_dom"/>
</dbReference>
<keyword evidence="3" id="KW-0808">Transferase</keyword>
<evidence type="ECO:0000259" key="9">
    <source>
        <dbReference type="PROSITE" id="PS50035"/>
    </source>
</evidence>
<dbReference type="Pfam" id="PF13091">
    <property type="entry name" value="PLDc_2"/>
    <property type="match status" value="2"/>
</dbReference>
<dbReference type="InterPro" id="IPR022924">
    <property type="entry name" value="Cardiolipin_synthase"/>
</dbReference>
<dbReference type="Proteomes" id="UP001649381">
    <property type="component" value="Unassembled WGS sequence"/>
</dbReference>
<dbReference type="CDD" id="cd09110">
    <property type="entry name" value="PLDc_CLS_1"/>
    <property type="match status" value="1"/>
</dbReference>
<sequence>MDILFIIFLSLAIITILAVVDFYLGRKAHINASNRLMLPPEKGDWDFYSEGTTFFKQLFEDLKRAESFIYVQFYIVRDDPIGQELFQILKKKASEGVTVFLVVDAVGSHQLPKKVVEHLRTSGVQVYEIEKPKFPFFFYSLNRRNHRKISVIDGHYAYIGGYNVGVEYLGKDPKFGHWRDYHLRLHGKVVAHFHKLIHWELQQATKQTVELSFPEVQDQGTDDFGLLATNGEHIEDFFLKKISEAKQSIFIGSPYFIPGRKITQALKAACQNGVKVQILIPLRADHPFVKEAAIPFLLPLLHAGAEIYRYYPGFYHAKVFMIDKRFCDIGTANFDKRSFYLNNEVNCLFTSEKLIESIRKVVDFDLRQSEQLTLPDLTKRSLLERTKGLFANTISRFL</sequence>
<keyword evidence="4" id="KW-0812">Transmembrane</keyword>
<proteinExistence type="predicted"/>
<evidence type="ECO:0000256" key="8">
    <source>
        <dbReference type="NCBIfam" id="TIGR04265"/>
    </source>
</evidence>
<organism evidence="10 11">
    <name type="scientific">Pseudalkalibacillus berkeleyi</name>
    <dbReference type="NCBI Taxonomy" id="1069813"/>
    <lineage>
        <taxon>Bacteria</taxon>
        <taxon>Bacillati</taxon>
        <taxon>Bacillota</taxon>
        <taxon>Bacilli</taxon>
        <taxon>Bacillales</taxon>
        <taxon>Fictibacillaceae</taxon>
        <taxon>Pseudalkalibacillus</taxon>
    </lineage>
</organism>
<dbReference type="InterPro" id="IPR001736">
    <property type="entry name" value="PLipase_D/transphosphatidylase"/>
</dbReference>
<name>A0ABS9H1T4_9BACL</name>
<dbReference type="NCBIfam" id="TIGR04265">
    <property type="entry name" value="bac_cardiolipin"/>
    <property type="match status" value="1"/>
</dbReference>
<dbReference type="PANTHER" id="PTHR21248">
    <property type="entry name" value="CARDIOLIPIN SYNTHASE"/>
    <property type="match status" value="1"/>
</dbReference>
<dbReference type="CDD" id="cd09112">
    <property type="entry name" value="PLDc_CLS_2"/>
    <property type="match status" value="1"/>
</dbReference>
<keyword evidence="6" id="KW-1133">Transmembrane helix</keyword>
<dbReference type="EMBL" id="JAKIJS010000001">
    <property type="protein sequence ID" value="MCF6138943.1"/>
    <property type="molecule type" value="Genomic_DNA"/>
</dbReference>
<evidence type="ECO:0000313" key="11">
    <source>
        <dbReference type="Proteomes" id="UP001649381"/>
    </source>
</evidence>
<comment type="subcellular location">
    <subcellularLocation>
        <location evidence="1">Cell membrane</location>
    </subcellularLocation>
</comment>
<reference evidence="10 11" key="1">
    <citation type="submission" date="2022-01" db="EMBL/GenBank/DDBJ databases">
        <title>Alkalihalobacillus sp. EGI L200015, a novel bacterium isolated from a salt lake sediment.</title>
        <authorList>
            <person name="Gao L."/>
            <person name="Fang B.-Z."/>
            <person name="Li W.-J."/>
        </authorList>
    </citation>
    <scope>NUCLEOTIDE SEQUENCE [LARGE SCALE GENOMIC DNA]</scope>
    <source>
        <strain evidence="10 11">KCTC 12718</strain>
    </source>
</reference>
<dbReference type="PANTHER" id="PTHR21248:SF7">
    <property type="entry name" value="MINOR CARDIOLIPIN SYNTHASE CLSB"/>
    <property type="match status" value="1"/>
</dbReference>
<protein>
    <recommendedName>
        <fullName evidence="8">Cardiolipin synthase</fullName>
        <ecNumber evidence="8">2.7.8.-</ecNumber>
    </recommendedName>
</protein>
<evidence type="ECO:0000256" key="3">
    <source>
        <dbReference type="ARBA" id="ARBA00022679"/>
    </source>
</evidence>
<gene>
    <name evidence="10" type="primary">cls</name>
    <name evidence="10" type="ORF">L2716_14485</name>
</gene>
<evidence type="ECO:0000256" key="1">
    <source>
        <dbReference type="ARBA" id="ARBA00004236"/>
    </source>
</evidence>